<dbReference type="InterPro" id="IPR051706">
    <property type="entry name" value="Glycosyltransferase_domain"/>
</dbReference>
<name>A0A239R9Z1_STREI</name>
<sequence>MIPKVIHYCWFGGNRHTSEMKKCIKSWKEYCPDYEIFEWNESNFDVTSHPFVRAAYDAKAWAFVSDYARLKIIYDNGGIYLDTDVELIQNLDTLLEDEAYIGVEAQDMLCNTGLGFGAEKQNEVIKKMLEKYDLVEFDNDKKSTLACPYLNTEIVRELGYKEIDSIQNLNHITVYPPKYFDPYPSGGKGEMLLCSDTISIHHYSASWGNKKSRIKRKIVKLIGPKFSFRIKAIRNKIFGSKA</sequence>
<gene>
    <name evidence="2" type="ORF">SAMN05216470_1020</name>
</gene>
<dbReference type="GO" id="GO:0000030">
    <property type="term" value="F:mannosyltransferase activity"/>
    <property type="evidence" value="ECO:0007669"/>
    <property type="project" value="TreeGrafter"/>
</dbReference>
<dbReference type="Proteomes" id="UP000214649">
    <property type="component" value="Unassembled WGS sequence"/>
</dbReference>
<proteinExistence type="predicted"/>
<dbReference type="EMBL" id="FZRA01000002">
    <property type="protein sequence ID" value="SNU07578.1"/>
    <property type="molecule type" value="Genomic_DNA"/>
</dbReference>
<accession>A0A239R9Z1</accession>
<evidence type="ECO:0000256" key="1">
    <source>
        <dbReference type="ARBA" id="ARBA00022679"/>
    </source>
</evidence>
<dbReference type="PANTHER" id="PTHR32385:SF15">
    <property type="entry name" value="INOSITOL PHOSPHOCERAMIDE MANNOSYLTRANSFERASE 1"/>
    <property type="match status" value="1"/>
</dbReference>
<evidence type="ECO:0000313" key="2">
    <source>
        <dbReference type="EMBL" id="SNU07578.1"/>
    </source>
</evidence>
<dbReference type="SUPFAM" id="SSF53448">
    <property type="entry name" value="Nucleotide-diphospho-sugar transferases"/>
    <property type="match status" value="1"/>
</dbReference>
<dbReference type="GO" id="GO:0016020">
    <property type="term" value="C:membrane"/>
    <property type="evidence" value="ECO:0007669"/>
    <property type="project" value="GOC"/>
</dbReference>
<reference evidence="2 3" key="1">
    <citation type="submission" date="2017-07" db="EMBL/GenBank/DDBJ databases">
        <authorList>
            <person name="Sun Z.S."/>
            <person name="Albrecht U."/>
            <person name="Echele G."/>
            <person name="Lee C.C."/>
        </authorList>
    </citation>
    <scope>NUCLEOTIDE SEQUENCE [LARGE SCALE GENOMIC DNA]</scope>
    <source>
        <strain evidence="2 3">AR3</strain>
    </source>
</reference>
<evidence type="ECO:0000313" key="3">
    <source>
        <dbReference type="Proteomes" id="UP000214649"/>
    </source>
</evidence>
<dbReference type="RefSeq" id="WP_094140723.1">
    <property type="nucleotide sequence ID" value="NZ_FZRA01000002.1"/>
</dbReference>
<protein>
    <submittedName>
        <fullName evidence="2">Glycosyltransferase sugar-binding region containing DXD motif-containing protein</fullName>
    </submittedName>
</protein>
<dbReference type="AlphaFoldDB" id="A0A239R9Z1"/>
<organism evidence="2 3">
    <name type="scientific">Streptococcus equinus</name>
    <name type="common">Streptococcus bovis</name>
    <dbReference type="NCBI Taxonomy" id="1335"/>
    <lineage>
        <taxon>Bacteria</taxon>
        <taxon>Bacillati</taxon>
        <taxon>Bacillota</taxon>
        <taxon>Bacilli</taxon>
        <taxon>Lactobacillales</taxon>
        <taxon>Streptococcaceae</taxon>
        <taxon>Streptococcus</taxon>
    </lineage>
</organism>
<dbReference type="PANTHER" id="PTHR32385">
    <property type="entry name" value="MANNOSYL PHOSPHORYLINOSITOL CERAMIDE SYNTHASE"/>
    <property type="match status" value="1"/>
</dbReference>
<dbReference type="Pfam" id="PF04488">
    <property type="entry name" value="Gly_transf_sug"/>
    <property type="match status" value="1"/>
</dbReference>
<keyword evidence="1 2" id="KW-0808">Transferase</keyword>
<dbReference type="InterPro" id="IPR007577">
    <property type="entry name" value="GlycoTrfase_DXD_sugar-bd_CS"/>
</dbReference>
<dbReference type="Gene3D" id="3.90.550.20">
    <property type="match status" value="1"/>
</dbReference>
<dbReference type="GO" id="GO:0051999">
    <property type="term" value="P:mannosyl-inositol phosphorylceramide biosynthetic process"/>
    <property type="evidence" value="ECO:0007669"/>
    <property type="project" value="TreeGrafter"/>
</dbReference>
<dbReference type="InterPro" id="IPR029044">
    <property type="entry name" value="Nucleotide-diphossugar_trans"/>
</dbReference>